<proteinExistence type="predicted"/>
<accession>A0A2T8I1Y9</accession>
<evidence type="ECO:0000313" key="1">
    <source>
        <dbReference type="EMBL" id="PVH31694.1"/>
    </source>
</evidence>
<name>A0A2T8I1Y9_9POAL</name>
<dbReference type="AlphaFoldDB" id="A0A2T8I1Y9"/>
<protein>
    <submittedName>
        <fullName evidence="1">Uncharacterized protein</fullName>
    </submittedName>
</protein>
<dbReference type="Gramene" id="PVH31694">
    <property type="protein sequence ID" value="PVH31694"/>
    <property type="gene ID" value="PAHAL_9G214000"/>
</dbReference>
<reference evidence="1" key="1">
    <citation type="submission" date="2018-04" db="EMBL/GenBank/DDBJ databases">
        <title>WGS assembly of Panicum hallii.</title>
        <authorList>
            <person name="Lovell J."/>
            <person name="Jenkins J."/>
            <person name="Lowry D."/>
            <person name="Mamidi S."/>
            <person name="Sreedasyam A."/>
            <person name="Weng X."/>
            <person name="Barry K."/>
            <person name="Bonette J."/>
            <person name="Campitelli B."/>
            <person name="Daum C."/>
            <person name="Gordon S."/>
            <person name="Gould B."/>
            <person name="Lipzen A."/>
            <person name="Macqueen A."/>
            <person name="Palacio-Mejia J."/>
            <person name="Plott C."/>
            <person name="Shakirov E."/>
            <person name="Shu S."/>
            <person name="Yoshinaga Y."/>
            <person name="Zane M."/>
            <person name="Rokhsar D."/>
            <person name="Grimwood J."/>
            <person name="Schmutz J."/>
            <person name="Juenger T."/>
        </authorList>
    </citation>
    <scope>NUCLEOTIDE SEQUENCE [LARGE SCALE GENOMIC DNA]</scope>
    <source>
        <strain evidence="1">FIL2</strain>
    </source>
</reference>
<organism evidence="1">
    <name type="scientific">Panicum hallii</name>
    <dbReference type="NCBI Taxonomy" id="206008"/>
    <lineage>
        <taxon>Eukaryota</taxon>
        <taxon>Viridiplantae</taxon>
        <taxon>Streptophyta</taxon>
        <taxon>Embryophyta</taxon>
        <taxon>Tracheophyta</taxon>
        <taxon>Spermatophyta</taxon>
        <taxon>Magnoliopsida</taxon>
        <taxon>Liliopsida</taxon>
        <taxon>Poales</taxon>
        <taxon>Poaceae</taxon>
        <taxon>PACMAD clade</taxon>
        <taxon>Panicoideae</taxon>
        <taxon>Panicodae</taxon>
        <taxon>Paniceae</taxon>
        <taxon>Panicinae</taxon>
        <taxon>Panicum</taxon>
        <taxon>Panicum sect. Panicum</taxon>
    </lineage>
</organism>
<dbReference type="Proteomes" id="UP000243499">
    <property type="component" value="Chromosome 9"/>
</dbReference>
<dbReference type="EMBL" id="CM008054">
    <property type="protein sequence ID" value="PVH31694.1"/>
    <property type="molecule type" value="Genomic_DNA"/>
</dbReference>
<gene>
    <name evidence="1" type="ORF">PAHAL_9G214000</name>
</gene>
<sequence>MGVLNWMQTKLHGLHGGRRKSEFIADPAWLDDSSSGLPQTDKLNDGWTAAVSERFGMREGHRLKSYGRLDELSSSCRRN</sequence>